<comment type="function">
    <text evidence="8 9">Involved in peptidoglycan biosynthesis. Transports lipid-linked peptidoglycan precursors from the inner to the outer leaflet of the cytoplasmic membrane.</text>
</comment>
<evidence type="ECO:0000313" key="10">
    <source>
        <dbReference type="EMBL" id="SDX63679.1"/>
    </source>
</evidence>
<feature type="transmembrane region" description="Helical" evidence="8">
    <location>
        <begin position="313"/>
        <end position="333"/>
    </location>
</feature>
<keyword evidence="7 8" id="KW-0472">Membrane</keyword>
<gene>
    <name evidence="8" type="primary">murJ</name>
    <name evidence="10" type="ORF">SAMN03080603_00036</name>
</gene>
<feature type="transmembrane region" description="Helical" evidence="8">
    <location>
        <begin position="444"/>
        <end position="466"/>
    </location>
</feature>
<feature type="transmembrane region" description="Helical" evidence="8">
    <location>
        <begin position="273"/>
        <end position="293"/>
    </location>
</feature>
<dbReference type="NCBIfam" id="TIGR01695">
    <property type="entry name" value="murJ_mviN"/>
    <property type="match status" value="1"/>
</dbReference>
<feature type="transmembrane region" description="Helical" evidence="8">
    <location>
        <begin position="187"/>
        <end position="208"/>
    </location>
</feature>
<dbReference type="CDD" id="cd13123">
    <property type="entry name" value="MATE_MurJ_like"/>
    <property type="match status" value="1"/>
</dbReference>
<dbReference type="HAMAP" id="MF_02078">
    <property type="entry name" value="MurJ_MviN"/>
    <property type="match status" value="1"/>
</dbReference>
<proteinExistence type="inferred from homology"/>
<feature type="transmembrane region" description="Helical" evidence="8">
    <location>
        <begin position="354"/>
        <end position="377"/>
    </location>
</feature>
<feature type="transmembrane region" description="Helical" evidence="8">
    <location>
        <begin position="383"/>
        <end position="402"/>
    </location>
</feature>
<dbReference type="GO" id="GO:0009252">
    <property type="term" value="P:peptidoglycan biosynthetic process"/>
    <property type="evidence" value="ECO:0007669"/>
    <property type="project" value="UniProtKB-UniRule"/>
</dbReference>
<evidence type="ECO:0000256" key="6">
    <source>
        <dbReference type="ARBA" id="ARBA00022989"/>
    </source>
</evidence>
<comment type="subcellular location">
    <subcellularLocation>
        <location evidence="1 8">Cell membrane</location>
        <topology evidence="1 8">Multi-pass membrane protein</topology>
    </subcellularLocation>
</comment>
<name>A0A1H3DDC6_9BACT</name>
<dbReference type="InterPro" id="IPR051050">
    <property type="entry name" value="Lipid_II_flippase_MurJ/MviN"/>
</dbReference>
<keyword evidence="3 8" id="KW-0812">Transmembrane</keyword>
<accession>A0A1H3DDC6</accession>
<dbReference type="GO" id="GO:0005886">
    <property type="term" value="C:plasma membrane"/>
    <property type="evidence" value="ECO:0007669"/>
    <property type="project" value="UniProtKB-SubCell"/>
</dbReference>
<keyword evidence="11" id="KW-1185">Reference proteome</keyword>
<dbReference type="InterPro" id="IPR004268">
    <property type="entry name" value="MurJ"/>
</dbReference>
<keyword evidence="2 8" id="KW-1003">Cell membrane</keyword>
<dbReference type="GO" id="GO:0071555">
    <property type="term" value="P:cell wall organization"/>
    <property type="evidence" value="ECO:0007669"/>
    <property type="project" value="UniProtKB-UniRule"/>
</dbReference>
<dbReference type="PANTHER" id="PTHR47019">
    <property type="entry name" value="LIPID II FLIPPASE MURJ"/>
    <property type="match status" value="1"/>
</dbReference>
<dbReference type="Pfam" id="PF03023">
    <property type="entry name" value="MurJ"/>
    <property type="match status" value="1"/>
</dbReference>
<reference evidence="11" key="1">
    <citation type="submission" date="2016-10" db="EMBL/GenBank/DDBJ databases">
        <authorList>
            <person name="Varghese N."/>
            <person name="Submissions S."/>
        </authorList>
    </citation>
    <scope>NUCLEOTIDE SEQUENCE [LARGE SCALE GENOMIC DNA]</scope>
    <source>
        <strain evidence="11">DSM 13490</strain>
    </source>
</reference>
<organism evidence="10 11">
    <name type="scientific">Acetomicrobium thermoterrenum DSM 13490</name>
    <dbReference type="NCBI Taxonomy" id="1120987"/>
    <lineage>
        <taxon>Bacteria</taxon>
        <taxon>Thermotogati</taxon>
        <taxon>Synergistota</taxon>
        <taxon>Synergistia</taxon>
        <taxon>Synergistales</taxon>
        <taxon>Acetomicrobiaceae</taxon>
        <taxon>Acetomicrobium</taxon>
    </lineage>
</organism>
<dbReference type="EMBL" id="FNPD01000001">
    <property type="protein sequence ID" value="SDX63679.1"/>
    <property type="molecule type" value="Genomic_DNA"/>
</dbReference>
<comment type="similarity">
    <text evidence="8 9">Belongs to the MurJ/MviN family.</text>
</comment>
<evidence type="ECO:0000256" key="4">
    <source>
        <dbReference type="ARBA" id="ARBA00022960"/>
    </source>
</evidence>
<feature type="transmembrane region" description="Helical" evidence="8">
    <location>
        <begin position="93"/>
        <end position="117"/>
    </location>
</feature>
<keyword evidence="8 9" id="KW-0961">Cell wall biogenesis/degradation</keyword>
<keyword evidence="4 8" id="KW-0133">Cell shape</keyword>
<dbReference type="Proteomes" id="UP000199266">
    <property type="component" value="Unassembled WGS sequence"/>
</dbReference>
<evidence type="ECO:0000256" key="2">
    <source>
        <dbReference type="ARBA" id="ARBA00022475"/>
    </source>
</evidence>
<evidence type="ECO:0000256" key="5">
    <source>
        <dbReference type="ARBA" id="ARBA00022984"/>
    </source>
</evidence>
<dbReference type="UniPathway" id="UPA00219"/>
<dbReference type="GO" id="GO:0015648">
    <property type="term" value="F:lipid-linked peptidoglycan transporter activity"/>
    <property type="evidence" value="ECO:0007669"/>
    <property type="project" value="UniProtKB-UniRule"/>
</dbReference>
<dbReference type="PIRSF" id="PIRSF002869">
    <property type="entry name" value="MviN"/>
    <property type="match status" value="1"/>
</dbReference>
<feature type="transmembrane region" description="Helical" evidence="8">
    <location>
        <begin position="137"/>
        <end position="154"/>
    </location>
</feature>
<evidence type="ECO:0000256" key="8">
    <source>
        <dbReference type="HAMAP-Rule" id="MF_02078"/>
    </source>
</evidence>
<sequence>MAKAIDTIIRHSMMMTIGTFASRILGLVRETIIAAFFGASRQLDAFLVAYTLANLARQLLAEGALSATFVPIFSRVLNRQGEERAKELGRQALTLLIIAGSLVVLLGMILAPFLVFLIAPGFSGQESLLAISFTRRLFPFLLIISLSALVMGVLNSLGSFFVPAIAPAVSNVVFICITLILHGKHGISALPVAVLAGGFFQFLVQWIWSTKKGFVLYPVKIDRGDDELRTMTRLFFPYVAGLSFNQLHPIISRVMGSFLEAGSISVLNYADRLLQLPLGLFVIAISQAVLPTLSKASSDKGEFAEIFGDSLKFSFFLILPISVLAVIFSSEAVNCVFYRGAFDDWAWRATSQSLAIYSLGMLGMALTNVTLRALYAYGLPKGALIVTASTVIINLLVSASTMKWLSYRGIALGVACAFTSGAFIGMYYLSKATEMNLKIFNYKWLAKLCLSAVILVVTTLSYKFLVPYRAEWGTIFKVLWLIGAGIAGMSVYGLTTLACGLQEWKWIERSFKRRR</sequence>
<dbReference type="PRINTS" id="PR01806">
    <property type="entry name" value="VIRFACTRMVIN"/>
</dbReference>
<feature type="transmembrane region" description="Helical" evidence="8">
    <location>
        <begin position="161"/>
        <end position="181"/>
    </location>
</feature>
<comment type="pathway">
    <text evidence="8">Cell wall biogenesis; peptidoglycan biosynthesis.</text>
</comment>
<dbReference type="GO" id="GO:0008360">
    <property type="term" value="P:regulation of cell shape"/>
    <property type="evidence" value="ECO:0007669"/>
    <property type="project" value="UniProtKB-UniRule"/>
</dbReference>
<keyword evidence="8 9" id="KW-0813">Transport</keyword>
<keyword evidence="6 8" id="KW-1133">Transmembrane helix</keyword>
<feature type="transmembrane region" description="Helical" evidence="8">
    <location>
        <begin position="409"/>
        <end position="429"/>
    </location>
</feature>
<dbReference type="AlphaFoldDB" id="A0A1H3DDC6"/>
<protein>
    <recommendedName>
        <fullName evidence="8">Probable lipid II flippase MurJ</fullName>
    </recommendedName>
</protein>
<evidence type="ECO:0000256" key="3">
    <source>
        <dbReference type="ARBA" id="ARBA00022692"/>
    </source>
</evidence>
<dbReference type="GO" id="GO:0034204">
    <property type="term" value="P:lipid translocation"/>
    <property type="evidence" value="ECO:0007669"/>
    <property type="project" value="TreeGrafter"/>
</dbReference>
<keyword evidence="5 8" id="KW-0573">Peptidoglycan synthesis</keyword>
<feature type="transmembrane region" description="Helical" evidence="8">
    <location>
        <begin position="20"/>
        <end position="39"/>
    </location>
</feature>
<feature type="transmembrane region" description="Helical" evidence="8">
    <location>
        <begin position="478"/>
        <end position="498"/>
    </location>
</feature>
<evidence type="ECO:0000313" key="11">
    <source>
        <dbReference type="Proteomes" id="UP000199266"/>
    </source>
</evidence>
<evidence type="ECO:0000256" key="7">
    <source>
        <dbReference type="ARBA" id="ARBA00023136"/>
    </source>
</evidence>
<dbReference type="PANTHER" id="PTHR47019:SF1">
    <property type="entry name" value="LIPID II FLIPPASE MURJ"/>
    <property type="match status" value="1"/>
</dbReference>
<evidence type="ECO:0000256" key="9">
    <source>
        <dbReference type="PIRNR" id="PIRNR002869"/>
    </source>
</evidence>
<dbReference type="RefSeq" id="WP_040348181.1">
    <property type="nucleotide sequence ID" value="NZ_FNPD01000001.1"/>
</dbReference>
<evidence type="ECO:0000256" key="1">
    <source>
        <dbReference type="ARBA" id="ARBA00004651"/>
    </source>
</evidence>